<evidence type="ECO:0000256" key="1">
    <source>
        <dbReference type="ARBA" id="ARBA00011245"/>
    </source>
</evidence>
<keyword evidence="6" id="KW-0067">ATP-binding</keyword>
<sequence>MLDTAKWRNEWNAELRSIPHVETVNEYDFELTENIFLIWRFLKLYHSAIPQVRSLIDFIATKKPELLQWGDHIDSAIQRGTVKGQQLFNILVSSGKKIQSRYSKKKLSDTLQYYHIKNYIILEKINTGSVGQVHLALDKNTDVLVAAKAIDKSTVQGDEGLFQKLKDEIIVSCKMNHPYVVKTINVLETRDKIIQIMEYCDGGDLISYVRNVLYLEELSAQYFFRKILDGVKYMHINKIAHRDLKPENIFLCKKVLNQKEKTLIRIGKLPSCFEYELKIGDFGACCFNDAPNKVHYDIVGTLSYAAPEVLGCDKNNGYDSEKADVWSLGIILYAMLFGLLPFDNEEKDIKEAYNEIVNNKIAFPKNRINKCSNNVKNLLIGMLNINPINRLSLDQVINDPWVANMAKSKLEISYLNRKINVPISSTVGNQIYVNKNPWNFNIYNNVALMKNSNNSTEKVLNLKNGYEKKNQNQFIEDNPIVISSSPSNSTHTTYSSRYPIPSNAHSNNGNLINFYNIYEKRPTTLNKSNNDLYSCDNNGVLYNKLKNYDDQKVNNVTNYYTGLVTTYKNNAANINNNNKGKEELSNSKLVPPKISEHANIKNKYIYEQIKYVEKDTQINEKNIYISEKSLNVIYYDQNKSIESVYLDNNHLNKNNYYNSKLLENKEYINNNYFPEKLNDSKILSDKEYKLYFKQNGAYQNNRYDAIPPENNHNNYSTNMPNNIHHEKYYLLKNSDGRIITPCYTPVNPLKSEENKRYTLFSSKKNTNEHNEYDAYNNENNISSNSKNCLQNYNQNNPNCIKKDENTTINKNNNIEMIIPQNDNGNYNNNEYNYYCYDNNGKYVKCSVNYQNDPKYILSSSSSVLSKNKINTPNNYYNNNDAHYSNYCEYKRGVSEYASQSNISYNVDEINIKNNQNHKISSHSNLDQNSWGLNSQQNKPDKSDEIYSCKTEYNSKITIDEQEEDNMRDKMENDNESEKREINEMNNSINKQNQNDDQKYCLNYASKKSNKINNYDNSNLFSDNKNHVIDYSSNFNNSRNNCSDNNICNREKRGDTYIFLNDNNICNNINNQNIKYDCYKNMNKASSNNIIIPLINTKIETNRKSASYSENIINTNLKPINKYTNYLNTFYEKQNTHISDNDNDDKISGIQLTNIKNNINKYANDVKNYQSDYNTKNVGYSNYEFKKTEKKNKKKRIKNSSSGSLPSSISSTSLAELSNDSSIGCINNISCKKLQGQNTKFISVIKEGKTDKCETINKCNENESNKDQHLTNNNNNSNRDTNKLNICSIPNNDIQSNELLDVKKINKSCKINNLVKKELDGRNKKKEQKYSEINIICKNKSIDIEGNKKNNKTKKKIIENIECVKNKRRNNGNREYFLKLKKNIYSKENISQLIFLKYCNHYYMRKNHIKIHKIFSSIKREAKKNNSDTLKYLKKWDLYHKRRNHKNDKKGKKKKAKKHKAEIKESRFDGINMQNSDHEQILKKTNKPQNTVIDSNTLSSYLYINKQNDKNILENKINFKNNIKKEAYKDNHNYDMSDSFFNSNKIYYKKTKINSIYHNSCSYSDYEYSYDLCNSKIKIKEYNRRLDNIRAKMLKYDNSVYSNEIKTNNNPYYLESKNNNDIQEKSNTHYSYNNFNKRHQKEHNKKYHFENSTNEENIPYRCEHNKYFPLDKQNLFNENDCHDFYQNNRLIDYKKEAFLKNILTNETIPYIKRSYSLTDYKDVNIDDTFFQIKCTNKKENKYSEKKDKHDDSFIAKLSSPTKTNNIITNNNTIFSNSVNLNDKAVYMINVPKEKTNKIPETNLTNDIPNKIQTNNNIVSTAYINNNSSTVQNYSHASNIYNNHNGILNCRQIIELNDNKDILENRTNFYILKKNETQNYAINKITRDTNVGNDFDSNNLILSEPIFEKECDLYQSQKITILKDTIMKNKNENVIPTNYNTSQTNNYKNFIDQSNKYIKNPSNYNMNEMANNFLKSPNNYGNIKNNYLNFNDLLINKKNTLSKDNFTLDQFNKTTKFIKSCNLNSDYCKNYEQNEYDTENPLQQNTEHHEEKMIHQIDKDKIIDSRKSTNNIIMHNMSSIDQSTNMKNDFMTNQFSTNPTVNVRRSIWKHNYDMVKYSREFKENNHTDDIKDYLTLNKTFVQYFSKTKKSNNDQKNNTKKINQNDGNSAQPMLKWINIFSRNSQKY</sequence>
<dbReference type="InterPro" id="IPR000719">
    <property type="entry name" value="Prot_kinase_dom"/>
</dbReference>
<evidence type="ECO:0000256" key="7">
    <source>
        <dbReference type="SAM" id="Coils"/>
    </source>
</evidence>
<dbReference type="Proteomes" id="UP000515550">
    <property type="component" value="Chromosome PVBDA_13"/>
</dbReference>
<keyword evidence="5 10" id="KW-0418">Kinase</keyword>
<feature type="region of interest" description="Disordered" evidence="8">
    <location>
        <begin position="480"/>
        <end position="501"/>
    </location>
</feature>
<keyword evidence="4" id="KW-0547">Nucleotide-binding</keyword>
<dbReference type="InterPro" id="IPR011009">
    <property type="entry name" value="Kinase-like_dom_sf"/>
</dbReference>
<dbReference type="SMART" id="SM00220">
    <property type="entry name" value="S_TKc"/>
    <property type="match status" value="1"/>
</dbReference>
<dbReference type="PROSITE" id="PS50011">
    <property type="entry name" value="PROTEIN_KINASE_DOM"/>
    <property type="match status" value="1"/>
</dbReference>
<dbReference type="PANTHER" id="PTHR24346:SF82">
    <property type="entry name" value="KP78A-RELATED"/>
    <property type="match status" value="1"/>
</dbReference>
<dbReference type="PROSITE" id="PS00108">
    <property type="entry name" value="PROTEIN_KINASE_ST"/>
    <property type="match status" value="1"/>
</dbReference>
<protein>
    <submittedName>
        <fullName evidence="10">Serine/threonine protein kinase, putative</fullName>
    </submittedName>
</protein>
<feature type="region of interest" description="Disordered" evidence="8">
    <location>
        <begin position="1441"/>
        <end position="1461"/>
    </location>
</feature>
<feature type="compositionally biased region" description="Polar residues" evidence="8">
    <location>
        <begin position="2151"/>
        <end position="2166"/>
    </location>
</feature>
<feature type="compositionally biased region" description="Basic residues" evidence="8">
    <location>
        <begin position="1188"/>
        <end position="1197"/>
    </location>
</feature>
<feature type="region of interest" description="Disordered" evidence="8">
    <location>
        <begin position="918"/>
        <end position="942"/>
    </location>
</feature>
<feature type="domain" description="Protein kinase" evidence="9">
    <location>
        <begin position="119"/>
        <end position="402"/>
    </location>
</feature>
<evidence type="ECO:0000256" key="2">
    <source>
        <dbReference type="ARBA" id="ARBA00022527"/>
    </source>
</evidence>
<comment type="subunit">
    <text evidence="1">Monomer.</text>
</comment>
<feature type="region of interest" description="Disordered" evidence="8">
    <location>
        <begin position="2145"/>
        <end position="2166"/>
    </location>
</feature>
<evidence type="ECO:0000256" key="5">
    <source>
        <dbReference type="ARBA" id="ARBA00022777"/>
    </source>
</evidence>
<evidence type="ECO:0000313" key="11">
    <source>
        <dbReference type="Proteomes" id="UP000515550"/>
    </source>
</evidence>
<evidence type="ECO:0000313" key="10">
    <source>
        <dbReference type="EMBL" id="CAD2099812.1"/>
    </source>
</evidence>
<accession>A0A6V7SL91</accession>
<feature type="coiled-coil region" evidence="7">
    <location>
        <begin position="958"/>
        <end position="994"/>
    </location>
</feature>
<dbReference type="GO" id="GO:0004674">
    <property type="term" value="F:protein serine/threonine kinase activity"/>
    <property type="evidence" value="ECO:0007669"/>
    <property type="project" value="UniProtKB-KW"/>
</dbReference>
<dbReference type="GO" id="GO:0005524">
    <property type="term" value="F:ATP binding"/>
    <property type="evidence" value="ECO:0007669"/>
    <property type="project" value="UniProtKB-KW"/>
</dbReference>
<feature type="region of interest" description="Disordered" evidence="8">
    <location>
        <begin position="1188"/>
        <end position="1210"/>
    </location>
</feature>
<evidence type="ECO:0000259" key="9">
    <source>
        <dbReference type="PROSITE" id="PS50011"/>
    </source>
</evidence>
<evidence type="ECO:0000256" key="6">
    <source>
        <dbReference type="ARBA" id="ARBA00022840"/>
    </source>
</evidence>
<organism evidence="10 11">
    <name type="scientific">Plasmodium vinckei brucechwatti</name>
    <dbReference type="NCBI Taxonomy" id="119398"/>
    <lineage>
        <taxon>Eukaryota</taxon>
        <taxon>Sar</taxon>
        <taxon>Alveolata</taxon>
        <taxon>Apicomplexa</taxon>
        <taxon>Aconoidasida</taxon>
        <taxon>Haemosporida</taxon>
        <taxon>Plasmodiidae</taxon>
        <taxon>Plasmodium</taxon>
        <taxon>Plasmodium (Vinckeia)</taxon>
    </lineage>
</organism>
<evidence type="ECO:0000256" key="3">
    <source>
        <dbReference type="ARBA" id="ARBA00022679"/>
    </source>
</evidence>
<dbReference type="SUPFAM" id="SSF56112">
    <property type="entry name" value="Protein kinase-like (PK-like)"/>
    <property type="match status" value="1"/>
</dbReference>
<feature type="compositionally biased region" description="Low complexity" evidence="8">
    <location>
        <begin position="1199"/>
        <end position="1210"/>
    </location>
</feature>
<evidence type="ECO:0000256" key="8">
    <source>
        <dbReference type="SAM" id="MobiDB-lite"/>
    </source>
</evidence>
<dbReference type="Gene3D" id="1.10.510.10">
    <property type="entry name" value="Transferase(Phosphotransferase) domain 1"/>
    <property type="match status" value="1"/>
</dbReference>
<dbReference type="Pfam" id="PF00069">
    <property type="entry name" value="Pkinase"/>
    <property type="match status" value="1"/>
</dbReference>
<gene>
    <name evidence="10" type="ORF">PVBDA_1300810</name>
</gene>
<dbReference type="VEuPathDB" id="PlasmoDB:PVBDA_1300810"/>
<dbReference type="PANTHER" id="PTHR24346">
    <property type="entry name" value="MAP/MICROTUBULE AFFINITY-REGULATING KINASE"/>
    <property type="match status" value="1"/>
</dbReference>
<reference evidence="10 11" key="1">
    <citation type="submission" date="2020-08" db="EMBL/GenBank/DDBJ databases">
        <authorList>
            <person name="Ramaprasad A."/>
        </authorList>
    </citation>
    <scope>NUCLEOTIDE SEQUENCE [LARGE SCALE GENOMIC DNA]</scope>
</reference>
<keyword evidence="7" id="KW-0175">Coiled coil</keyword>
<keyword evidence="3" id="KW-0808">Transferase</keyword>
<feature type="compositionally biased region" description="Polar residues" evidence="8">
    <location>
        <begin position="918"/>
        <end position="937"/>
    </location>
</feature>
<feature type="compositionally biased region" description="Basic residues" evidence="8">
    <location>
        <begin position="1441"/>
        <end position="1460"/>
    </location>
</feature>
<evidence type="ECO:0000256" key="4">
    <source>
        <dbReference type="ARBA" id="ARBA00022741"/>
    </source>
</evidence>
<dbReference type="FunFam" id="1.10.510.10:FF:000571">
    <property type="entry name" value="Maternal embryonic leucine zipper kinase"/>
    <property type="match status" value="1"/>
</dbReference>
<name>A0A6V7SL91_PLAVN</name>
<dbReference type="GO" id="GO:0005737">
    <property type="term" value="C:cytoplasm"/>
    <property type="evidence" value="ECO:0007669"/>
    <property type="project" value="TreeGrafter"/>
</dbReference>
<dbReference type="InterPro" id="IPR008271">
    <property type="entry name" value="Ser/Thr_kinase_AS"/>
</dbReference>
<dbReference type="GO" id="GO:0035556">
    <property type="term" value="P:intracellular signal transduction"/>
    <property type="evidence" value="ECO:0007669"/>
    <property type="project" value="TreeGrafter"/>
</dbReference>
<dbReference type="EMBL" id="LR865391">
    <property type="protein sequence ID" value="CAD2099812.1"/>
    <property type="molecule type" value="Genomic_DNA"/>
</dbReference>
<proteinExistence type="predicted"/>
<feature type="compositionally biased region" description="Low complexity" evidence="8">
    <location>
        <begin position="483"/>
        <end position="496"/>
    </location>
</feature>
<keyword evidence="2 10" id="KW-0723">Serine/threonine-protein kinase</keyword>